<evidence type="ECO:0000313" key="1">
    <source>
        <dbReference type="EMBL" id="KAL0958171.1"/>
    </source>
</evidence>
<reference evidence="2" key="1">
    <citation type="submission" date="2024-06" db="EMBL/GenBank/DDBJ databases">
        <title>Multi-omics analyses provide insights into the biosynthesis of the anticancer antibiotic pleurotin in Hohenbuehelia grisea.</title>
        <authorList>
            <person name="Weaver J.A."/>
            <person name="Alberti F."/>
        </authorList>
    </citation>
    <scope>NUCLEOTIDE SEQUENCE [LARGE SCALE GENOMIC DNA]</scope>
    <source>
        <strain evidence="2">T-177</strain>
    </source>
</reference>
<organism evidence="1 2">
    <name type="scientific">Hohenbuehelia grisea</name>
    <dbReference type="NCBI Taxonomy" id="104357"/>
    <lineage>
        <taxon>Eukaryota</taxon>
        <taxon>Fungi</taxon>
        <taxon>Dikarya</taxon>
        <taxon>Basidiomycota</taxon>
        <taxon>Agaricomycotina</taxon>
        <taxon>Agaricomycetes</taxon>
        <taxon>Agaricomycetidae</taxon>
        <taxon>Agaricales</taxon>
        <taxon>Pleurotineae</taxon>
        <taxon>Pleurotaceae</taxon>
        <taxon>Hohenbuehelia</taxon>
    </lineage>
</organism>
<keyword evidence="2" id="KW-1185">Reference proteome</keyword>
<proteinExistence type="predicted"/>
<comment type="caution">
    <text evidence="1">The sequence shown here is derived from an EMBL/GenBank/DDBJ whole genome shotgun (WGS) entry which is preliminary data.</text>
</comment>
<dbReference type="Proteomes" id="UP001556367">
    <property type="component" value="Unassembled WGS sequence"/>
</dbReference>
<evidence type="ECO:0000313" key="2">
    <source>
        <dbReference type="Proteomes" id="UP001556367"/>
    </source>
</evidence>
<protein>
    <submittedName>
        <fullName evidence="1">Uncharacterized protein</fullName>
    </submittedName>
</protein>
<accession>A0ABR3JQY1</accession>
<sequence length="117" mass="13236">MFLPISAFSHALSTRRWLLALSLRDSRVRKAPLLSLRLILLLPPTIRSDVSLTEVNDLNSSLKHAPPIPNWDRSPFPHEECFWSANVEPCLAQAFLRTTLGPNSKPVLNWPRNGLQC</sequence>
<dbReference type="EMBL" id="JASNQZ010000004">
    <property type="protein sequence ID" value="KAL0958171.1"/>
    <property type="molecule type" value="Genomic_DNA"/>
</dbReference>
<name>A0ABR3JQY1_9AGAR</name>
<gene>
    <name evidence="1" type="ORF">HGRIS_000334</name>
</gene>